<evidence type="ECO:0000313" key="2">
    <source>
        <dbReference type="EMBL" id="EAR21608.1"/>
    </source>
</evidence>
<dbReference type="InterPro" id="IPR036165">
    <property type="entry name" value="YefM-like_sf"/>
</dbReference>
<evidence type="ECO:0000313" key="3">
    <source>
        <dbReference type="Proteomes" id="UP000003374"/>
    </source>
</evidence>
<proteinExistence type="inferred from homology"/>
<dbReference type="EMBL" id="AAOF01000007">
    <property type="protein sequence ID" value="EAR21608.1"/>
    <property type="molecule type" value="Genomic_DNA"/>
</dbReference>
<evidence type="ECO:0000256" key="1">
    <source>
        <dbReference type="ARBA" id="ARBA00009981"/>
    </source>
</evidence>
<dbReference type="STRING" id="314278.NB231_02538"/>
<organism evidence="2 3">
    <name type="scientific">Nitrococcus mobilis Nb-231</name>
    <dbReference type="NCBI Taxonomy" id="314278"/>
    <lineage>
        <taxon>Bacteria</taxon>
        <taxon>Pseudomonadati</taxon>
        <taxon>Pseudomonadota</taxon>
        <taxon>Gammaproteobacteria</taxon>
        <taxon>Chromatiales</taxon>
        <taxon>Ectothiorhodospiraceae</taxon>
        <taxon>Nitrococcus</taxon>
    </lineage>
</organism>
<dbReference type="Gene3D" id="3.40.1620.10">
    <property type="entry name" value="YefM-like domain"/>
    <property type="match status" value="1"/>
</dbReference>
<keyword evidence="3" id="KW-1185">Reference proteome</keyword>
<sequence>MERMTLSKLRANLYRIVDTVILSGRGVEIERRGRRVRIVSANEGDALDQLKPHPDYLQTDPEALVHMDWSQEWHP</sequence>
<dbReference type="HOGENOM" id="CLU_197314_0_0_6"/>
<name>A4BRN7_9GAMM</name>
<comment type="caution">
    <text evidence="2">The sequence shown here is derived from an EMBL/GenBank/DDBJ whole genome shotgun (WGS) entry which is preliminary data.</text>
</comment>
<reference evidence="2 3" key="1">
    <citation type="submission" date="2006-02" db="EMBL/GenBank/DDBJ databases">
        <authorList>
            <person name="Waterbury J."/>
            <person name="Ferriera S."/>
            <person name="Johnson J."/>
            <person name="Kravitz S."/>
            <person name="Halpern A."/>
            <person name="Remington K."/>
            <person name="Beeson K."/>
            <person name="Tran B."/>
            <person name="Rogers Y.-H."/>
            <person name="Friedman R."/>
            <person name="Venter J.C."/>
        </authorList>
    </citation>
    <scope>NUCLEOTIDE SEQUENCE [LARGE SCALE GENOMIC DNA]</scope>
    <source>
        <strain evidence="2 3">Nb-231</strain>
    </source>
</reference>
<dbReference type="SUPFAM" id="SSF143120">
    <property type="entry name" value="YefM-like"/>
    <property type="match status" value="1"/>
</dbReference>
<accession>A4BRN7</accession>
<gene>
    <name evidence="2" type="ORF">NB231_02538</name>
</gene>
<dbReference type="eggNOG" id="ENOG50333YW">
    <property type="taxonomic scope" value="Bacteria"/>
</dbReference>
<dbReference type="AlphaFoldDB" id="A4BRN7"/>
<evidence type="ECO:0008006" key="4">
    <source>
        <dbReference type="Google" id="ProtNLM"/>
    </source>
</evidence>
<protein>
    <recommendedName>
        <fullName evidence="4">Antitoxin</fullName>
    </recommendedName>
</protein>
<dbReference type="Proteomes" id="UP000003374">
    <property type="component" value="Unassembled WGS sequence"/>
</dbReference>
<comment type="similarity">
    <text evidence="1">Belongs to the phD/YefM antitoxin family.</text>
</comment>
<dbReference type="OrthoDB" id="1551231at2"/>